<reference evidence="1" key="1">
    <citation type="submission" date="2016-10" db="EMBL/GenBank/DDBJ databases">
        <authorList>
            <person name="Benchimol M."/>
            <person name="Almeida L.G."/>
            <person name="Vasconcelos A.T."/>
            <person name="Perreira-Neves A."/>
            <person name="Rosa I.A."/>
            <person name="Tasca T."/>
            <person name="Bogo M.R."/>
            <person name="de Souza W."/>
        </authorList>
    </citation>
    <scope>NUCLEOTIDE SEQUENCE [LARGE SCALE GENOMIC DNA]</scope>
    <source>
        <strain evidence="1">K</strain>
    </source>
</reference>
<protein>
    <submittedName>
        <fullName evidence="1">Uncharacterized protein</fullName>
    </submittedName>
</protein>
<dbReference type="InterPro" id="IPR009091">
    <property type="entry name" value="RCC1/BLIP-II"/>
</dbReference>
<dbReference type="InterPro" id="IPR051553">
    <property type="entry name" value="Ran_GTPase-activating"/>
</dbReference>
<dbReference type="RefSeq" id="XP_068362100.1">
    <property type="nucleotide sequence ID" value="XM_068502482.1"/>
</dbReference>
<dbReference type="GO" id="GO:0005085">
    <property type="term" value="F:guanyl-nucleotide exchange factor activity"/>
    <property type="evidence" value="ECO:0007669"/>
    <property type="project" value="TreeGrafter"/>
</dbReference>
<dbReference type="GO" id="GO:0005737">
    <property type="term" value="C:cytoplasm"/>
    <property type="evidence" value="ECO:0007669"/>
    <property type="project" value="TreeGrafter"/>
</dbReference>
<dbReference type="VEuPathDB" id="TrichDB:TRFO_22297"/>
<sequence>MYHLYSLGKDYSLKEHVPGLHEIENSPSNLGVFACAEKFGIFYSLDGFWQGLGENSNGELGPYGEFSSPHFVPLPSFSGISPRMISCGLSFTAFTDLQGTLFAVGGKFQSFVPIGVGLISFFCCRKEILAIPKNKSGVYLITATTSFKHFCPNERFIDCAIGSNHYVVLTEAGQVFTWGTGDACGQGPEFCLGIPTIINYNFISQFVRVFACDNQTILVDNKNHIWAAGQNDKSQLGFQSSTNLNRFVKVDHSDFSGPIQQIAFTNSNIFILDTNGEVYVSGNKKCLNLLPISLSNNVSFEISGFNTLINKNNSKICFISSSSKHIMFGVGQTSLFHHPAMMDKSEFGHQTVITQMKFYNEKFYCDVDVSDACFAFLGVKRNQIMFGSKIGTIQVLGMLNSITIAAALLNNTQGSVNKQLNSENLSYNENNNVIINEKQNVDSYEIVEIKIETPIVLHKGFSLIHLENPHDFIKCITRSGMNFSFDTSDQSCRQFGFLSGERVHHTYMGDGTVLGTYGNTIWFVFDNDQSKASQGNKEMTLLHNLLEISSNKRSVTSLSYKQGVINVEVAPCNFLNNYGLLVDDIVMLPDRTLGQICGEFGYYCAVHSFQRNCLETFLPSAIKLLRRENSEFENSTIFGSSNISSNTSICPTVAFDGSIVDVDVSFNSQDILIPLDRILTPKGFATVIGKEISNKSDTNNLNNSCGYWIQTDDALILNLGITLIRDISKVKIIRRLLLDEMINEIENENGINVSANPFEESKIYPGDIFIHEDNNKYILLGYNDFDAPISQNIDANNDDHQQYIFEIPKEPNILYSVFQSTFLIFTDENGKAIRLQTNLEAFQGIGIKPCDLVSYNEIEMIVIGINNGDIFLQKLENKEICIIQQKDLYINDLYRVTKRFGIGLDIY</sequence>
<dbReference type="PANTHER" id="PTHR45982">
    <property type="entry name" value="REGULATOR OF CHROMOSOME CONDENSATION"/>
    <property type="match status" value="1"/>
</dbReference>
<evidence type="ECO:0000313" key="1">
    <source>
        <dbReference type="EMBL" id="OHT08964.1"/>
    </source>
</evidence>
<keyword evidence="2" id="KW-1185">Reference proteome</keyword>
<name>A0A1J4KGN8_9EUKA</name>
<dbReference type="SUPFAM" id="SSF50985">
    <property type="entry name" value="RCC1/BLIP-II"/>
    <property type="match status" value="1"/>
</dbReference>
<dbReference type="AlphaFoldDB" id="A0A1J4KGN8"/>
<dbReference type="Gene3D" id="2.130.10.30">
    <property type="entry name" value="Regulator of chromosome condensation 1/beta-lactamase-inhibitor protein II"/>
    <property type="match status" value="1"/>
</dbReference>
<dbReference type="Proteomes" id="UP000179807">
    <property type="component" value="Unassembled WGS sequence"/>
</dbReference>
<dbReference type="Pfam" id="PF13540">
    <property type="entry name" value="RCC1_2"/>
    <property type="match status" value="1"/>
</dbReference>
<gene>
    <name evidence="1" type="ORF">TRFO_22297</name>
</gene>
<proteinExistence type="predicted"/>
<dbReference type="GeneID" id="94837186"/>
<evidence type="ECO:0000313" key="2">
    <source>
        <dbReference type="Proteomes" id="UP000179807"/>
    </source>
</evidence>
<dbReference type="OrthoDB" id="61110at2759"/>
<dbReference type="EMBL" id="MLAK01000652">
    <property type="protein sequence ID" value="OHT08964.1"/>
    <property type="molecule type" value="Genomic_DNA"/>
</dbReference>
<accession>A0A1J4KGN8</accession>
<comment type="caution">
    <text evidence="1">The sequence shown here is derived from an EMBL/GenBank/DDBJ whole genome shotgun (WGS) entry which is preliminary data.</text>
</comment>
<dbReference type="PANTHER" id="PTHR45982:SF1">
    <property type="entry name" value="REGULATOR OF CHROMOSOME CONDENSATION"/>
    <property type="match status" value="1"/>
</dbReference>
<organism evidence="1 2">
    <name type="scientific">Tritrichomonas foetus</name>
    <dbReference type="NCBI Taxonomy" id="1144522"/>
    <lineage>
        <taxon>Eukaryota</taxon>
        <taxon>Metamonada</taxon>
        <taxon>Parabasalia</taxon>
        <taxon>Tritrichomonadida</taxon>
        <taxon>Tritrichomonadidae</taxon>
        <taxon>Tritrichomonas</taxon>
    </lineage>
</organism>